<name>A0ABV9Z2X2_9HYPH</name>
<dbReference type="RefSeq" id="WP_114957655.1">
    <property type="nucleotide sequence ID" value="NZ_JBHSJF010000006.1"/>
</dbReference>
<evidence type="ECO:0000256" key="3">
    <source>
        <dbReference type="ARBA" id="ARBA00022857"/>
    </source>
</evidence>
<dbReference type="PANTHER" id="PTHR20275">
    <property type="entry name" value="NAD KINASE"/>
    <property type="match status" value="1"/>
</dbReference>
<dbReference type="PANTHER" id="PTHR20275:SF0">
    <property type="entry name" value="NAD KINASE"/>
    <property type="match status" value="1"/>
</dbReference>
<keyword evidence="1 6" id="KW-0808">Transferase</keyword>
<dbReference type="InterPro" id="IPR017438">
    <property type="entry name" value="ATP-NAD_kinase_N"/>
</dbReference>
<keyword evidence="4 6" id="KW-0520">NAD</keyword>
<dbReference type="Proteomes" id="UP001595796">
    <property type="component" value="Unassembled WGS sequence"/>
</dbReference>
<dbReference type="HAMAP" id="MF_00361">
    <property type="entry name" value="NAD_kinase"/>
    <property type="match status" value="1"/>
</dbReference>
<gene>
    <name evidence="6" type="primary">nadK</name>
    <name evidence="7" type="ORF">ACFPFW_08790</name>
</gene>
<keyword evidence="2 6" id="KW-0418">Kinase</keyword>
<organism evidence="7 8">
    <name type="scientific">Flaviflagellibacter deserti</name>
    <dbReference type="NCBI Taxonomy" id="2267266"/>
    <lineage>
        <taxon>Bacteria</taxon>
        <taxon>Pseudomonadati</taxon>
        <taxon>Pseudomonadota</taxon>
        <taxon>Alphaproteobacteria</taxon>
        <taxon>Hyphomicrobiales</taxon>
        <taxon>Flaviflagellibacter</taxon>
    </lineage>
</organism>
<accession>A0ABV9Z2X2</accession>
<dbReference type="Gene3D" id="2.60.200.30">
    <property type="entry name" value="Probable inorganic polyphosphate/atp-NAD kinase, domain 2"/>
    <property type="match status" value="1"/>
</dbReference>
<proteinExistence type="inferred from homology"/>
<comment type="catalytic activity">
    <reaction evidence="5 6">
        <text>NAD(+) + ATP = ADP + NADP(+) + H(+)</text>
        <dbReference type="Rhea" id="RHEA:18629"/>
        <dbReference type="ChEBI" id="CHEBI:15378"/>
        <dbReference type="ChEBI" id="CHEBI:30616"/>
        <dbReference type="ChEBI" id="CHEBI:57540"/>
        <dbReference type="ChEBI" id="CHEBI:58349"/>
        <dbReference type="ChEBI" id="CHEBI:456216"/>
        <dbReference type="EC" id="2.7.1.23"/>
    </reaction>
</comment>
<comment type="caution">
    <text evidence="6">Lacks conserved residue(s) required for the propagation of feature annotation.</text>
</comment>
<dbReference type="InterPro" id="IPR017437">
    <property type="entry name" value="ATP-NAD_kinase_PpnK-typ_C"/>
</dbReference>
<protein>
    <recommendedName>
        <fullName evidence="6">NAD kinase</fullName>
        <ecNumber evidence="6">2.7.1.23</ecNumber>
    </recommendedName>
    <alternativeName>
        <fullName evidence="6">ATP-dependent NAD kinase</fullName>
    </alternativeName>
</protein>
<dbReference type="GO" id="GO:0003951">
    <property type="term" value="F:NAD+ kinase activity"/>
    <property type="evidence" value="ECO:0007669"/>
    <property type="project" value="UniProtKB-EC"/>
</dbReference>
<keyword evidence="6" id="KW-0067">ATP-binding</keyword>
<dbReference type="Pfam" id="PF01513">
    <property type="entry name" value="NAD_kinase"/>
    <property type="match status" value="1"/>
</dbReference>
<evidence type="ECO:0000256" key="1">
    <source>
        <dbReference type="ARBA" id="ARBA00022679"/>
    </source>
</evidence>
<feature type="active site" description="Proton acceptor" evidence="6">
    <location>
        <position position="61"/>
    </location>
</feature>
<keyword evidence="3 6" id="KW-0521">NADP</keyword>
<dbReference type="Pfam" id="PF20143">
    <property type="entry name" value="NAD_kinase_C"/>
    <property type="match status" value="1"/>
</dbReference>
<comment type="similarity">
    <text evidence="6">Belongs to the NAD kinase family.</text>
</comment>
<dbReference type="Gene3D" id="3.40.50.10330">
    <property type="entry name" value="Probable inorganic polyphosphate/atp-NAD kinase, domain 1"/>
    <property type="match status" value="1"/>
</dbReference>
<feature type="binding site" evidence="6">
    <location>
        <begin position="61"/>
        <end position="62"/>
    </location>
    <ligand>
        <name>NAD(+)</name>
        <dbReference type="ChEBI" id="CHEBI:57540"/>
    </ligand>
</feature>
<feature type="binding site" evidence="6">
    <location>
        <position position="161"/>
    </location>
    <ligand>
        <name>NAD(+)</name>
        <dbReference type="ChEBI" id="CHEBI:57540"/>
    </ligand>
</feature>
<dbReference type="EMBL" id="JBHSJF010000006">
    <property type="protein sequence ID" value="MFC5068112.1"/>
    <property type="molecule type" value="Genomic_DNA"/>
</dbReference>
<evidence type="ECO:0000256" key="4">
    <source>
        <dbReference type="ARBA" id="ARBA00023027"/>
    </source>
</evidence>
<comment type="cofactor">
    <cofactor evidence="6">
        <name>a divalent metal cation</name>
        <dbReference type="ChEBI" id="CHEBI:60240"/>
    </cofactor>
</comment>
<feature type="binding site" evidence="6">
    <location>
        <begin position="131"/>
        <end position="132"/>
    </location>
    <ligand>
        <name>NAD(+)</name>
        <dbReference type="ChEBI" id="CHEBI:57540"/>
    </ligand>
</feature>
<evidence type="ECO:0000256" key="2">
    <source>
        <dbReference type="ARBA" id="ARBA00022777"/>
    </source>
</evidence>
<feature type="binding site" evidence="6">
    <location>
        <begin position="172"/>
        <end position="177"/>
    </location>
    <ligand>
        <name>NAD(+)</name>
        <dbReference type="ChEBI" id="CHEBI:57540"/>
    </ligand>
</feature>
<comment type="subcellular location">
    <subcellularLocation>
        <location evidence="6">Cytoplasm</location>
    </subcellularLocation>
</comment>
<comment type="caution">
    <text evidence="7">The sequence shown here is derived from an EMBL/GenBank/DDBJ whole genome shotgun (WGS) entry which is preliminary data.</text>
</comment>
<dbReference type="InterPro" id="IPR016064">
    <property type="entry name" value="NAD/diacylglycerol_kinase_sf"/>
</dbReference>
<dbReference type="SUPFAM" id="SSF111331">
    <property type="entry name" value="NAD kinase/diacylglycerol kinase-like"/>
    <property type="match status" value="1"/>
</dbReference>
<sequence>MDTVDFDGLQPEPRQSGPRFSRVAFIASGAEEAQAACRRLAHTYGNTPPESADVVVALGGDGLMLQTMHRFMSRGIPIYGMNRGTVGFLMNDFREEGLLERLEVSVPTVIKPLVMHVLDIDGHRHFARAINEVSLYRQTFQAAKLELWVDGQIRMKELIGDGALVATPAGSTAYNHSAYGPIVPLNSNLLALTPLNPFRPKRWRGALLPDRSEVRFGVLDPIKRPVAAVADHTEFRNAKEVVIRLDRDRSMVMLHDPDHGMDERIIAEQFAAAQTLR</sequence>
<keyword evidence="6" id="KW-0963">Cytoplasm</keyword>
<dbReference type="NCBIfam" id="NF003406">
    <property type="entry name" value="PRK04761.1"/>
    <property type="match status" value="1"/>
</dbReference>
<dbReference type="EC" id="2.7.1.23" evidence="6"/>
<comment type="function">
    <text evidence="6">Involved in the regulation of the intracellular balance of NAD and NADP, and is a key enzyme in the biosynthesis of NADP. Catalyzes specifically the phosphorylation on 2'-hydroxyl of the adenosine moiety of NAD to yield NADP.</text>
</comment>
<evidence type="ECO:0000256" key="5">
    <source>
        <dbReference type="ARBA" id="ARBA00047925"/>
    </source>
</evidence>
<evidence type="ECO:0000313" key="8">
    <source>
        <dbReference type="Proteomes" id="UP001595796"/>
    </source>
</evidence>
<dbReference type="InterPro" id="IPR002504">
    <property type="entry name" value="NADK"/>
</dbReference>
<evidence type="ECO:0000313" key="7">
    <source>
        <dbReference type="EMBL" id="MFC5068112.1"/>
    </source>
</evidence>
<keyword evidence="8" id="KW-1185">Reference proteome</keyword>
<feature type="binding site" evidence="6">
    <location>
        <position position="169"/>
    </location>
    <ligand>
        <name>NAD(+)</name>
        <dbReference type="ChEBI" id="CHEBI:57540"/>
    </ligand>
</feature>
<evidence type="ECO:0000256" key="6">
    <source>
        <dbReference type="HAMAP-Rule" id="MF_00361"/>
    </source>
</evidence>
<reference evidence="8" key="1">
    <citation type="journal article" date="2019" name="Int. J. Syst. Evol. Microbiol.">
        <title>The Global Catalogue of Microorganisms (GCM) 10K type strain sequencing project: providing services to taxonomists for standard genome sequencing and annotation.</title>
        <authorList>
            <consortium name="The Broad Institute Genomics Platform"/>
            <consortium name="The Broad Institute Genome Sequencing Center for Infectious Disease"/>
            <person name="Wu L."/>
            <person name="Ma J."/>
        </authorList>
    </citation>
    <scope>NUCLEOTIDE SEQUENCE [LARGE SCALE GENOMIC DNA]</scope>
    <source>
        <strain evidence="8">CGMCC 1.16444</strain>
    </source>
</reference>
<keyword evidence="6" id="KW-0547">Nucleotide-binding</keyword>